<dbReference type="GO" id="GO:0004665">
    <property type="term" value="F:prephenate dehydrogenase (NADP+) activity"/>
    <property type="evidence" value="ECO:0007669"/>
    <property type="project" value="InterPro"/>
</dbReference>
<proteinExistence type="predicted"/>
<dbReference type="EMBL" id="UINC01027915">
    <property type="protein sequence ID" value="SVB07982.1"/>
    <property type="molecule type" value="Genomic_DNA"/>
</dbReference>
<dbReference type="InterPro" id="IPR003099">
    <property type="entry name" value="Prephen_DH"/>
</dbReference>
<evidence type="ECO:0000256" key="1">
    <source>
        <dbReference type="ARBA" id="ARBA00023002"/>
    </source>
</evidence>
<dbReference type="PROSITE" id="PS51176">
    <property type="entry name" value="PDH_ADH"/>
    <property type="match status" value="1"/>
</dbReference>
<evidence type="ECO:0000259" key="2">
    <source>
        <dbReference type="PROSITE" id="PS51176"/>
    </source>
</evidence>
<dbReference type="GO" id="GO:0070403">
    <property type="term" value="F:NAD+ binding"/>
    <property type="evidence" value="ECO:0007669"/>
    <property type="project" value="InterPro"/>
</dbReference>
<keyword evidence="1" id="KW-0560">Oxidoreductase</keyword>
<protein>
    <recommendedName>
        <fullName evidence="2">Prephenate/arogenate dehydrogenase domain-containing protein</fullName>
    </recommendedName>
</protein>
<name>A0A382B3V1_9ZZZZ</name>
<dbReference type="GO" id="GO:0008977">
    <property type="term" value="F:prephenate dehydrogenase (NAD+) activity"/>
    <property type="evidence" value="ECO:0007669"/>
    <property type="project" value="InterPro"/>
</dbReference>
<feature type="non-terminal residue" evidence="3">
    <location>
        <position position="101"/>
    </location>
</feature>
<dbReference type="PANTHER" id="PTHR21363:SF0">
    <property type="entry name" value="PREPHENATE DEHYDROGENASE [NADP(+)]"/>
    <property type="match status" value="1"/>
</dbReference>
<dbReference type="InterPro" id="IPR046826">
    <property type="entry name" value="PDH_N"/>
</dbReference>
<evidence type="ECO:0000313" key="3">
    <source>
        <dbReference type="EMBL" id="SVB07982.1"/>
    </source>
</evidence>
<organism evidence="3">
    <name type="scientific">marine metagenome</name>
    <dbReference type="NCBI Taxonomy" id="408172"/>
    <lineage>
        <taxon>unclassified sequences</taxon>
        <taxon>metagenomes</taxon>
        <taxon>ecological metagenomes</taxon>
    </lineage>
</organism>
<dbReference type="InterPro" id="IPR036291">
    <property type="entry name" value="NAD(P)-bd_dom_sf"/>
</dbReference>
<reference evidence="3" key="1">
    <citation type="submission" date="2018-05" db="EMBL/GenBank/DDBJ databases">
        <authorList>
            <person name="Lanie J.A."/>
            <person name="Ng W.-L."/>
            <person name="Kazmierczak K.M."/>
            <person name="Andrzejewski T.M."/>
            <person name="Davidsen T.M."/>
            <person name="Wayne K.J."/>
            <person name="Tettelin H."/>
            <person name="Glass J.I."/>
            <person name="Rusch D."/>
            <person name="Podicherti R."/>
            <person name="Tsui H.-C.T."/>
            <person name="Winkler M.E."/>
        </authorList>
    </citation>
    <scope>NUCLEOTIDE SEQUENCE</scope>
</reference>
<dbReference type="SUPFAM" id="SSF51735">
    <property type="entry name" value="NAD(P)-binding Rossmann-fold domains"/>
    <property type="match status" value="1"/>
</dbReference>
<dbReference type="InterPro" id="IPR050812">
    <property type="entry name" value="Preph/Arog_dehydrog"/>
</dbReference>
<sequence length="101" mass="11203">MEEPGFFPIRKLAIVGLGLIGGSLAIDLRRLGLASKILGYDSNPQHCRKALDLQLVDHCSTMPDDLLLEADWLVLAVPVQSIEHVLDQFRPFLKPDVLITD</sequence>
<dbReference type="PANTHER" id="PTHR21363">
    <property type="entry name" value="PREPHENATE DEHYDROGENASE"/>
    <property type="match status" value="1"/>
</dbReference>
<accession>A0A382B3V1</accession>
<dbReference type="Pfam" id="PF02153">
    <property type="entry name" value="PDH_N"/>
    <property type="match status" value="1"/>
</dbReference>
<feature type="domain" description="Prephenate/arogenate dehydrogenase" evidence="2">
    <location>
        <begin position="10"/>
        <end position="101"/>
    </location>
</feature>
<dbReference type="Gene3D" id="3.40.50.720">
    <property type="entry name" value="NAD(P)-binding Rossmann-like Domain"/>
    <property type="match status" value="1"/>
</dbReference>
<dbReference type="AlphaFoldDB" id="A0A382B3V1"/>
<gene>
    <name evidence="3" type="ORF">METZ01_LOCUS160836</name>
</gene>
<dbReference type="GO" id="GO:0006571">
    <property type="term" value="P:tyrosine biosynthetic process"/>
    <property type="evidence" value="ECO:0007669"/>
    <property type="project" value="InterPro"/>
</dbReference>